<gene>
    <name evidence="2" type="ORF">AB1207_17595</name>
</gene>
<protein>
    <recommendedName>
        <fullName evidence="4">Integral membrane protein</fullName>
    </recommendedName>
</protein>
<accession>A0ABV3PAA8</accession>
<keyword evidence="1" id="KW-0472">Membrane</keyword>
<reference evidence="2 3" key="1">
    <citation type="submission" date="2024-07" db="EMBL/GenBank/DDBJ databases">
        <authorList>
            <person name="Thanompreechachai J."/>
            <person name="Duangmal K."/>
        </authorList>
    </citation>
    <scope>NUCLEOTIDE SEQUENCE [LARGE SCALE GENOMIC DNA]</scope>
    <source>
        <strain evidence="2 3">KCTC 19886</strain>
    </source>
</reference>
<dbReference type="EMBL" id="JBFNQN010000012">
    <property type="protein sequence ID" value="MEW9266568.1"/>
    <property type="molecule type" value="Genomic_DNA"/>
</dbReference>
<name>A0ABV3PAA8_9ACTN</name>
<evidence type="ECO:0000256" key="1">
    <source>
        <dbReference type="SAM" id="Phobius"/>
    </source>
</evidence>
<evidence type="ECO:0000313" key="2">
    <source>
        <dbReference type="EMBL" id="MEW9266568.1"/>
    </source>
</evidence>
<keyword evidence="1" id="KW-0812">Transmembrane</keyword>
<evidence type="ECO:0008006" key="4">
    <source>
        <dbReference type="Google" id="ProtNLM"/>
    </source>
</evidence>
<feature type="transmembrane region" description="Helical" evidence="1">
    <location>
        <begin position="12"/>
        <end position="32"/>
    </location>
</feature>
<sequence length="215" mass="21480">MDGPATGGLRALRTAVVTVVVLALAVAAHVAGGGHVPSGPAAGAAVVAVALVAHVATRRQLTTVALLALLGAGQFVLHHVFMALDAAGPVEATAVPMGAAGHGHPVALLAVAPEASAGVSGLAAGLDLGPVVLTPMLASHVVATLLTAVVLAGGERAVWRLWAWLAPLVVALVVRCEVVAVRLPRPSACDEHRPVHEAVLARVLPRRGPPVALVR</sequence>
<proteinExistence type="predicted"/>
<organism evidence="2 3">
    <name type="scientific">Kineococcus endophyticus</name>
    <dbReference type="NCBI Taxonomy" id="1181883"/>
    <lineage>
        <taxon>Bacteria</taxon>
        <taxon>Bacillati</taxon>
        <taxon>Actinomycetota</taxon>
        <taxon>Actinomycetes</taxon>
        <taxon>Kineosporiales</taxon>
        <taxon>Kineosporiaceae</taxon>
        <taxon>Kineococcus</taxon>
    </lineage>
</organism>
<feature type="transmembrane region" description="Helical" evidence="1">
    <location>
        <begin position="38"/>
        <end position="57"/>
    </location>
</feature>
<dbReference type="RefSeq" id="WP_367639704.1">
    <property type="nucleotide sequence ID" value="NZ_JBFNQN010000012.1"/>
</dbReference>
<comment type="caution">
    <text evidence="2">The sequence shown here is derived from an EMBL/GenBank/DDBJ whole genome shotgun (WGS) entry which is preliminary data.</text>
</comment>
<feature type="transmembrane region" description="Helical" evidence="1">
    <location>
        <begin position="64"/>
        <end position="84"/>
    </location>
</feature>
<keyword evidence="3" id="KW-1185">Reference proteome</keyword>
<feature type="transmembrane region" description="Helical" evidence="1">
    <location>
        <begin position="161"/>
        <end position="183"/>
    </location>
</feature>
<keyword evidence="1" id="KW-1133">Transmembrane helix</keyword>
<evidence type="ECO:0000313" key="3">
    <source>
        <dbReference type="Proteomes" id="UP001555826"/>
    </source>
</evidence>
<dbReference type="Proteomes" id="UP001555826">
    <property type="component" value="Unassembled WGS sequence"/>
</dbReference>
<feature type="transmembrane region" description="Helical" evidence="1">
    <location>
        <begin position="132"/>
        <end position="154"/>
    </location>
</feature>